<dbReference type="EMBL" id="BPLR01010716">
    <property type="protein sequence ID" value="GIY41456.1"/>
    <property type="molecule type" value="Genomic_DNA"/>
</dbReference>
<protein>
    <submittedName>
        <fullName evidence="2">Uncharacterized protein</fullName>
    </submittedName>
</protein>
<gene>
    <name evidence="2" type="ORF">CEXT_74571</name>
</gene>
<feature type="region of interest" description="Disordered" evidence="1">
    <location>
        <begin position="1"/>
        <end position="34"/>
    </location>
</feature>
<dbReference type="Proteomes" id="UP001054945">
    <property type="component" value="Unassembled WGS sequence"/>
</dbReference>
<sequence>MGRAHKEEEDSETREKSKQPRLMQSIGDTDNQILHGRGMEFRSGNLLSYTIRQQTILRRASAMQVGLFDERRQRDTLLTVLSPFRATGAPALVNKDKEKAKQH</sequence>
<dbReference type="AlphaFoldDB" id="A0AAV4T819"/>
<accession>A0AAV4T819</accession>
<keyword evidence="3" id="KW-1185">Reference proteome</keyword>
<evidence type="ECO:0000256" key="1">
    <source>
        <dbReference type="SAM" id="MobiDB-lite"/>
    </source>
</evidence>
<feature type="compositionally biased region" description="Basic and acidic residues" evidence="1">
    <location>
        <begin position="1"/>
        <end position="18"/>
    </location>
</feature>
<proteinExistence type="predicted"/>
<comment type="caution">
    <text evidence="2">The sequence shown here is derived from an EMBL/GenBank/DDBJ whole genome shotgun (WGS) entry which is preliminary data.</text>
</comment>
<reference evidence="2 3" key="1">
    <citation type="submission" date="2021-06" db="EMBL/GenBank/DDBJ databases">
        <title>Caerostris extrusa draft genome.</title>
        <authorList>
            <person name="Kono N."/>
            <person name="Arakawa K."/>
        </authorList>
    </citation>
    <scope>NUCLEOTIDE SEQUENCE [LARGE SCALE GENOMIC DNA]</scope>
</reference>
<evidence type="ECO:0000313" key="3">
    <source>
        <dbReference type="Proteomes" id="UP001054945"/>
    </source>
</evidence>
<evidence type="ECO:0000313" key="2">
    <source>
        <dbReference type="EMBL" id="GIY41456.1"/>
    </source>
</evidence>
<organism evidence="2 3">
    <name type="scientific">Caerostris extrusa</name>
    <name type="common">Bark spider</name>
    <name type="synonym">Caerostris bankana</name>
    <dbReference type="NCBI Taxonomy" id="172846"/>
    <lineage>
        <taxon>Eukaryota</taxon>
        <taxon>Metazoa</taxon>
        <taxon>Ecdysozoa</taxon>
        <taxon>Arthropoda</taxon>
        <taxon>Chelicerata</taxon>
        <taxon>Arachnida</taxon>
        <taxon>Araneae</taxon>
        <taxon>Araneomorphae</taxon>
        <taxon>Entelegynae</taxon>
        <taxon>Araneoidea</taxon>
        <taxon>Araneidae</taxon>
        <taxon>Caerostris</taxon>
    </lineage>
</organism>
<name>A0AAV4T819_CAEEX</name>